<feature type="chain" id="PRO_5032419388" evidence="1">
    <location>
        <begin position="28"/>
        <end position="989"/>
    </location>
</feature>
<organism evidence="2 3">
    <name type="scientific">Polarella glacialis</name>
    <name type="common">Dinoflagellate</name>
    <dbReference type="NCBI Taxonomy" id="89957"/>
    <lineage>
        <taxon>Eukaryota</taxon>
        <taxon>Sar</taxon>
        <taxon>Alveolata</taxon>
        <taxon>Dinophyceae</taxon>
        <taxon>Suessiales</taxon>
        <taxon>Suessiaceae</taxon>
        <taxon>Polarella</taxon>
    </lineage>
</organism>
<dbReference type="SUPFAM" id="SSF53448">
    <property type="entry name" value="Nucleotide-diphospho-sugar transferases"/>
    <property type="match status" value="1"/>
</dbReference>
<comment type="caution">
    <text evidence="2">The sequence shown here is derived from an EMBL/GenBank/DDBJ whole genome shotgun (WGS) entry which is preliminary data.</text>
</comment>
<proteinExistence type="predicted"/>
<evidence type="ECO:0000256" key="1">
    <source>
        <dbReference type="SAM" id="SignalP"/>
    </source>
</evidence>
<evidence type="ECO:0000313" key="2">
    <source>
        <dbReference type="EMBL" id="CAE8616364.1"/>
    </source>
</evidence>
<sequence>MEMSSSCRRSCLLAGLLLLGAVHPSLEQRDSFQVHTENNPREAAVWREMAAWVNRTNRPWDGKRIVATMTTTPKRIDIILPALDSLLEQSHPLNAIYLFVPYVFRRDGSTYELPRWLASKPRVTVIRCKDWGPATHMLEVLKVERDPETFIFQVDDDQRYGREALDSLLRATGPAPGRAIGAATQHAHSHLNGIVLEGVHGVLFRRKFFDPSVFNFEGFAPECRLHDDLWLSAHLARKSINRETLGSRLGSVALSFGFGEDALYRGGAGSDNTRNLYLCGASLLKAFPRLWELESRVVLVAPLLRDFGAEPRAAKAALRQLRRRLRRRPELGPHAAYLLGPVPASLQKTAARQLGALHVPGGAAFQVGSWSETVEVILRACAPGERPPSAALPAAPSCGLLEALTLALEYEEDPHTILVLLNSPVSSNLEALLASHVQCHKTLGLSSNSSCHGPAGSTSFRRQAAFPEGRIEGAVHMESFSKNFHQNWDVSGHRQSERKEMVWRDEQGPWEESTADAATWKVFSRRAAEDPTVIALEHEWMLEKRRTVVTLGATARQLYSRLRPTVRSLLRQQKAPVQRLSTRLYIFVSATRAHARRHRVRVVCGKLGAKSPLLGIRAMAGDAGEGGFCWSASGAMGLSSCEISKEQQISGRAHQFGQHGGPIPDHTFGLLLRRQHLDTRLRDDVHGACAGHPDMVMAAHLADKYCKSHRCSRVIAIHKHQLSEQKSMEHAAQPCTLIVTGTGVLIKAVANDFAARGGPVLSGELSGASAERHPWIWTSRLPIRAVVFVALLKGTDSFLLDLTIRYSVLQTRKPDELVFLVPGDGYLPPGRETLPEGLRNAELELEGGIGSGSARVVAEDGRQVDISLSEFLVSLLNTAGCVARIRPAFGPPRSLVLSVLSCGESGCSVRPMLQSSFNRELDPRTAMVYTSAERLVNERLVHENVGCIYDCEPTCSKEAWCGQSETRSDGAIYDLTIRRAAGYRDHTSY</sequence>
<reference evidence="2" key="1">
    <citation type="submission" date="2021-02" db="EMBL/GenBank/DDBJ databases">
        <authorList>
            <person name="Dougan E. K."/>
            <person name="Rhodes N."/>
            <person name="Thang M."/>
            <person name="Chan C."/>
        </authorList>
    </citation>
    <scope>NUCLEOTIDE SEQUENCE</scope>
</reference>
<dbReference type="OrthoDB" id="414863at2759"/>
<protein>
    <submittedName>
        <fullName evidence="2">Uncharacterized protein</fullName>
    </submittedName>
</protein>
<dbReference type="Proteomes" id="UP000654075">
    <property type="component" value="Unassembled WGS sequence"/>
</dbReference>
<dbReference type="EMBL" id="CAJNNV010025858">
    <property type="protein sequence ID" value="CAE8616364.1"/>
    <property type="molecule type" value="Genomic_DNA"/>
</dbReference>
<gene>
    <name evidence="2" type="ORF">PGLA1383_LOCUS34059</name>
</gene>
<feature type="signal peptide" evidence="1">
    <location>
        <begin position="1"/>
        <end position="27"/>
    </location>
</feature>
<dbReference type="InterPro" id="IPR029044">
    <property type="entry name" value="Nucleotide-diphossugar_trans"/>
</dbReference>
<keyword evidence="3" id="KW-1185">Reference proteome</keyword>
<name>A0A813FV34_POLGL</name>
<accession>A0A813FV34</accession>
<dbReference type="AlphaFoldDB" id="A0A813FV34"/>
<evidence type="ECO:0000313" key="3">
    <source>
        <dbReference type="Proteomes" id="UP000654075"/>
    </source>
</evidence>
<keyword evidence="1" id="KW-0732">Signal</keyword>